<feature type="region of interest" description="Disordered" evidence="1">
    <location>
        <begin position="55"/>
        <end position="86"/>
    </location>
</feature>
<name>A0ABN8EVP2_9BACT</name>
<feature type="compositionally biased region" description="Basic residues" evidence="1">
    <location>
        <begin position="76"/>
        <end position="86"/>
    </location>
</feature>
<feature type="compositionally biased region" description="Basic and acidic residues" evidence="1">
    <location>
        <begin position="55"/>
        <end position="71"/>
    </location>
</feature>
<evidence type="ECO:0000313" key="2">
    <source>
        <dbReference type="EMBL" id="CAH0995873.1"/>
    </source>
</evidence>
<gene>
    <name evidence="2" type="ORF">EMA8858_02001</name>
</gene>
<dbReference type="Proteomes" id="UP000837932">
    <property type="component" value="Unassembled WGS sequence"/>
</dbReference>
<keyword evidence="3" id="KW-1185">Reference proteome</keyword>
<organism evidence="2 3">
    <name type="scientific">Emticicia aquatica</name>
    <dbReference type="NCBI Taxonomy" id="1681835"/>
    <lineage>
        <taxon>Bacteria</taxon>
        <taxon>Pseudomonadati</taxon>
        <taxon>Bacteroidota</taxon>
        <taxon>Cytophagia</taxon>
        <taxon>Cytophagales</taxon>
        <taxon>Leadbetterellaceae</taxon>
        <taxon>Emticicia</taxon>
    </lineage>
</organism>
<evidence type="ECO:0000313" key="3">
    <source>
        <dbReference type="Proteomes" id="UP000837932"/>
    </source>
</evidence>
<proteinExistence type="predicted"/>
<comment type="caution">
    <text evidence="2">The sequence shown here is derived from an EMBL/GenBank/DDBJ whole genome shotgun (WGS) entry which is preliminary data.</text>
</comment>
<evidence type="ECO:0000256" key="1">
    <source>
        <dbReference type="SAM" id="MobiDB-lite"/>
    </source>
</evidence>
<dbReference type="RefSeq" id="WP_238806449.1">
    <property type="nucleotide sequence ID" value="NZ_CAKLPY010000002.1"/>
</dbReference>
<protein>
    <submittedName>
        <fullName evidence="2">Uncharacterized protein</fullName>
    </submittedName>
</protein>
<dbReference type="EMBL" id="CAKLPY010000002">
    <property type="protein sequence ID" value="CAH0995873.1"/>
    <property type="molecule type" value="Genomic_DNA"/>
</dbReference>
<sequence>MGVAIQPPFTEAQIELLSLFKVKLNQTDMQELRQLLLEFKFRKLQENIEQITDEKGYTEQDFDNMKQEHNRTSYKSYRKHLQNKTL</sequence>
<accession>A0ABN8EVP2</accession>
<reference evidence="2" key="1">
    <citation type="submission" date="2021-12" db="EMBL/GenBank/DDBJ databases">
        <authorList>
            <person name="Rodrigo-Torres L."/>
            <person name="Arahal R. D."/>
            <person name="Lucena T."/>
        </authorList>
    </citation>
    <scope>NUCLEOTIDE SEQUENCE</scope>
    <source>
        <strain evidence="2">CECT 8858</strain>
    </source>
</reference>